<evidence type="ECO:0000313" key="1">
    <source>
        <dbReference type="EMBL" id="KAL0199323.1"/>
    </source>
</evidence>
<organism evidence="1 2">
    <name type="scientific">Cirrhinus mrigala</name>
    <name type="common">Mrigala</name>
    <dbReference type="NCBI Taxonomy" id="683832"/>
    <lineage>
        <taxon>Eukaryota</taxon>
        <taxon>Metazoa</taxon>
        <taxon>Chordata</taxon>
        <taxon>Craniata</taxon>
        <taxon>Vertebrata</taxon>
        <taxon>Euteleostomi</taxon>
        <taxon>Actinopterygii</taxon>
        <taxon>Neopterygii</taxon>
        <taxon>Teleostei</taxon>
        <taxon>Ostariophysi</taxon>
        <taxon>Cypriniformes</taxon>
        <taxon>Cyprinidae</taxon>
        <taxon>Labeoninae</taxon>
        <taxon>Labeonini</taxon>
        <taxon>Cirrhinus</taxon>
    </lineage>
</organism>
<feature type="non-terminal residue" evidence="1">
    <location>
        <position position="219"/>
    </location>
</feature>
<sequence length="219" mass="25432">MFCQEFSPTMQELKCLLMLKLGATDWHKIRPHFPTTNPRRSQADWQHDDNETYRQAVKTLCQQIKDNFPAKVNATKINCTQKKDESVDDYYVRLYDTFNRYSGMPEPDDRGDVPQMWESHLRSSLMSGLRPEIATIIKQTCIGWEDEKLEKIRQYALHAERLLEEKGGRKGGKELQLTALTMYKGGEDAGVEEEGDKDCLKWIQMFVGFVVNEDIGKFL</sequence>
<evidence type="ECO:0000313" key="2">
    <source>
        <dbReference type="Proteomes" id="UP001529510"/>
    </source>
</evidence>
<dbReference type="Proteomes" id="UP001529510">
    <property type="component" value="Unassembled WGS sequence"/>
</dbReference>
<dbReference type="AlphaFoldDB" id="A0ABD0RN98"/>
<accession>A0ABD0RN98</accession>
<name>A0ABD0RN98_CIRMR</name>
<keyword evidence="2" id="KW-1185">Reference proteome</keyword>
<evidence type="ECO:0008006" key="3">
    <source>
        <dbReference type="Google" id="ProtNLM"/>
    </source>
</evidence>
<proteinExistence type="predicted"/>
<gene>
    <name evidence="1" type="ORF">M9458_007863</name>
</gene>
<reference evidence="1 2" key="1">
    <citation type="submission" date="2024-05" db="EMBL/GenBank/DDBJ databases">
        <title>Genome sequencing and assembly of Indian major carp, Cirrhinus mrigala (Hamilton, 1822).</title>
        <authorList>
            <person name="Mohindra V."/>
            <person name="Chowdhury L.M."/>
            <person name="Lal K."/>
            <person name="Jena J.K."/>
        </authorList>
    </citation>
    <scope>NUCLEOTIDE SEQUENCE [LARGE SCALE GENOMIC DNA]</scope>
    <source>
        <strain evidence="1">CM1030</strain>
        <tissue evidence="1">Blood</tissue>
    </source>
</reference>
<comment type="caution">
    <text evidence="1">The sequence shown here is derived from an EMBL/GenBank/DDBJ whole genome shotgun (WGS) entry which is preliminary data.</text>
</comment>
<dbReference type="EMBL" id="JAMKFB020000003">
    <property type="protein sequence ID" value="KAL0199323.1"/>
    <property type="molecule type" value="Genomic_DNA"/>
</dbReference>
<protein>
    <recommendedName>
        <fullName evidence="3">Retrotransposon gag domain-containing protein</fullName>
    </recommendedName>
</protein>